<reference evidence="2 3" key="1">
    <citation type="journal article" date="2016" name="Nat. Commun.">
        <title>Thousands of microbial genomes shed light on interconnected biogeochemical processes in an aquifer system.</title>
        <authorList>
            <person name="Anantharaman K."/>
            <person name="Brown C.T."/>
            <person name="Hug L.A."/>
            <person name="Sharon I."/>
            <person name="Castelle C.J."/>
            <person name="Probst A.J."/>
            <person name="Thomas B.C."/>
            <person name="Singh A."/>
            <person name="Wilkins M.J."/>
            <person name="Karaoz U."/>
            <person name="Brodie E.L."/>
            <person name="Williams K.H."/>
            <person name="Hubbard S.S."/>
            <person name="Banfield J.F."/>
        </authorList>
    </citation>
    <scope>NUCLEOTIDE SEQUENCE [LARGE SCALE GENOMIC DNA]</scope>
</reference>
<feature type="transmembrane region" description="Helical" evidence="1">
    <location>
        <begin position="178"/>
        <end position="196"/>
    </location>
</feature>
<evidence type="ECO:0008006" key="4">
    <source>
        <dbReference type="Google" id="ProtNLM"/>
    </source>
</evidence>
<proteinExistence type="predicted"/>
<dbReference type="Proteomes" id="UP000177418">
    <property type="component" value="Unassembled WGS sequence"/>
</dbReference>
<evidence type="ECO:0000313" key="2">
    <source>
        <dbReference type="EMBL" id="OGK53529.1"/>
    </source>
</evidence>
<keyword evidence="1" id="KW-0472">Membrane</keyword>
<name>A0A1F7JD37_9BACT</name>
<dbReference type="EMBL" id="MGAV01000018">
    <property type="protein sequence ID" value="OGK53529.1"/>
    <property type="molecule type" value="Genomic_DNA"/>
</dbReference>
<feature type="transmembrane region" description="Helical" evidence="1">
    <location>
        <begin position="376"/>
        <end position="398"/>
    </location>
</feature>
<feature type="transmembrane region" description="Helical" evidence="1">
    <location>
        <begin position="149"/>
        <end position="166"/>
    </location>
</feature>
<evidence type="ECO:0000256" key="1">
    <source>
        <dbReference type="SAM" id="Phobius"/>
    </source>
</evidence>
<protein>
    <recommendedName>
        <fullName evidence="4">Glycosyltransferase RgtA/B/C/D-like domain-containing protein</fullName>
    </recommendedName>
</protein>
<accession>A0A1F7JD37</accession>
<feature type="transmembrane region" description="Helical" evidence="1">
    <location>
        <begin position="509"/>
        <end position="526"/>
    </location>
</feature>
<keyword evidence="1" id="KW-1133">Transmembrane helix</keyword>
<keyword evidence="1" id="KW-0812">Transmembrane</keyword>
<gene>
    <name evidence="2" type="ORF">A3H78_04875</name>
</gene>
<feature type="transmembrane region" description="Helical" evidence="1">
    <location>
        <begin position="71"/>
        <end position="89"/>
    </location>
</feature>
<dbReference type="AlphaFoldDB" id="A0A1F7JD37"/>
<feature type="transmembrane region" description="Helical" evidence="1">
    <location>
        <begin position="430"/>
        <end position="449"/>
    </location>
</feature>
<comment type="caution">
    <text evidence="2">The sequence shown here is derived from an EMBL/GenBank/DDBJ whole genome shotgun (WGS) entry which is preliminary data.</text>
</comment>
<sequence>MELNRIKRIFFLKKNTTKLNICIIILFFTNVAVFLYINLLDFLNTFFPLVAPFSHDSNFIVNNVLPEPYEIPLYLGLIFVLTVILTMFYRFKFTDKIINFINGLPQVIKIVMIAFLVILFIDYVGQFPLKNEIFPFIISREPLYYFKNWFLYIVFIFCSFGGFILFRHLSSKKLSIKLSDACIYIVIIGLGFFLTFEPQFPVSGHDYSFFYGPIFEVASGKTIINQATSQYGFSMIVFFAYLYKLKLFSFITLPIFIWFLYAIEFFLIFYLIYKSSKSLIFGLLAFFSVITLYFFCSYYIPFFEPQITPLRWLPITLFIYLVYKRQEIKSWTMTLSLSVLALWVIDIGLYLFMIYFFMLFILFLSKHINLLALIKVIVRTLISLTLVFIMINSIQFILSGHLINPLPILNKVNQYARSGHGMLPLESRSYLWFIFLVFFASLNMFLLRIGKERKHYWILISSISSFISAIYYVGRSHPVNLFVVSPFFIVAFYAVLSIVVVNLSKKYRLLLYIGLLFLFICLPSFWRRQAMGELFFQRIQKIKNNPFQFELNSKLTLHKSGVRLINDMISDDEILILHPDETYLHYLLGRKNYFNVNPQVAVIDTQSLIAYIKDVNKKCPKRIVVDCRIAEKCQGSNTYFYIDDGRSGFVQLELIKKLNSYCGVTYKPIKCSGTICIEES</sequence>
<feature type="transmembrane region" description="Helical" evidence="1">
    <location>
        <begin position="456"/>
        <end position="473"/>
    </location>
</feature>
<organism evidence="2 3">
    <name type="scientific">Candidatus Roizmanbacteria bacterium RIFCSPLOWO2_02_FULL_36_11</name>
    <dbReference type="NCBI Taxonomy" id="1802071"/>
    <lineage>
        <taxon>Bacteria</taxon>
        <taxon>Candidatus Roizmaniibacteriota</taxon>
    </lineage>
</organism>
<feature type="transmembrane region" description="Helical" evidence="1">
    <location>
        <begin position="279"/>
        <end position="300"/>
    </location>
</feature>
<feature type="transmembrane region" description="Helical" evidence="1">
    <location>
        <begin position="250"/>
        <end position="273"/>
    </location>
</feature>
<feature type="transmembrane region" description="Helical" evidence="1">
    <location>
        <begin position="21"/>
        <end position="39"/>
    </location>
</feature>
<evidence type="ECO:0000313" key="3">
    <source>
        <dbReference type="Proteomes" id="UP000177418"/>
    </source>
</evidence>
<feature type="transmembrane region" description="Helical" evidence="1">
    <location>
        <begin position="479"/>
        <end position="502"/>
    </location>
</feature>
<feature type="transmembrane region" description="Helical" evidence="1">
    <location>
        <begin position="335"/>
        <end position="364"/>
    </location>
</feature>